<comment type="caution">
    <text evidence="2">The sequence shown here is derived from an EMBL/GenBank/DDBJ whole genome shotgun (WGS) entry which is preliminary data.</text>
</comment>
<dbReference type="Proteomes" id="UP000429811">
    <property type="component" value="Unassembled WGS sequence"/>
</dbReference>
<evidence type="ECO:0000313" key="3">
    <source>
        <dbReference type="Proteomes" id="UP000429811"/>
    </source>
</evidence>
<protein>
    <submittedName>
        <fullName evidence="2">Alpha-amylase</fullName>
    </submittedName>
</protein>
<gene>
    <name evidence="2" type="ORF">GKE90_15745</name>
</gene>
<accession>A0A6I2RHA0</accession>
<evidence type="ECO:0000256" key="1">
    <source>
        <dbReference type="SAM" id="MobiDB-lite"/>
    </source>
</evidence>
<name>A0A6I2RHA0_FLAPL</name>
<organism evidence="2 3">
    <name type="scientific">Flavonifractor plautii</name>
    <name type="common">Fusobacterium plautii</name>
    <dbReference type="NCBI Taxonomy" id="292800"/>
    <lineage>
        <taxon>Bacteria</taxon>
        <taxon>Bacillati</taxon>
        <taxon>Bacillota</taxon>
        <taxon>Clostridia</taxon>
        <taxon>Eubacteriales</taxon>
        <taxon>Oscillospiraceae</taxon>
        <taxon>Flavonifractor</taxon>
    </lineage>
</organism>
<evidence type="ECO:0000313" key="2">
    <source>
        <dbReference type="EMBL" id="MSB50135.1"/>
    </source>
</evidence>
<dbReference type="AlphaFoldDB" id="A0A6I2RHA0"/>
<feature type="region of interest" description="Disordered" evidence="1">
    <location>
        <begin position="123"/>
        <end position="145"/>
    </location>
</feature>
<sequence>MFVKAAQAQQLDDASIAKYPEFFVTWDENWRGKAGDIVQDEGKLYRSIHDVTDAGQNRKPSETPSMWTQIGNPLEEFPDWVQPLGAHDAYSKGAKVSHNGEKWTSDVDGNVWEPGVYGWTKYTEPVKAQEGPQEPAEGPDEEPEG</sequence>
<dbReference type="EMBL" id="WKPO01000026">
    <property type="protein sequence ID" value="MSB50135.1"/>
    <property type="molecule type" value="Genomic_DNA"/>
</dbReference>
<reference evidence="2 3" key="1">
    <citation type="journal article" date="2019" name="Nat. Med.">
        <title>A library of human gut bacterial isolates paired with longitudinal multiomics data enables mechanistic microbiome research.</title>
        <authorList>
            <person name="Poyet M."/>
            <person name="Groussin M."/>
            <person name="Gibbons S.M."/>
            <person name="Avila-Pacheco J."/>
            <person name="Jiang X."/>
            <person name="Kearney S.M."/>
            <person name="Perrotta A.R."/>
            <person name="Berdy B."/>
            <person name="Zhao S."/>
            <person name="Lieberman T.D."/>
            <person name="Swanson P.K."/>
            <person name="Smith M."/>
            <person name="Roesemann S."/>
            <person name="Alexander J.E."/>
            <person name="Rich S.A."/>
            <person name="Livny J."/>
            <person name="Vlamakis H."/>
            <person name="Clish C."/>
            <person name="Bullock K."/>
            <person name="Deik A."/>
            <person name="Scott J."/>
            <person name="Pierce K.A."/>
            <person name="Xavier R.J."/>
            <person name="Alm E.J."/>
        </authorList>
    </citation>
    <scope>NUCLEOTIDE SEQUENCE [LARGE SCALE GENOMIC DNA]</scope>
    <source>
        <strain evidence="2 3">BIOML-A5</strain>
    </source>
</reference>
<dbReference type="Gene3D" id="2.10.10.90">
    <property type="match status" value="1"/>
</dbReference>
<proteinExistence type="predicted"/>